<gene>
    <name evidence="4" type="ORF">SCHCODRAFT_15741</name>
</gene>
<dbReference type="RefSeq" id="XP_003032132.1">
    <property type="nucleotide sequence ID" value="XM_003032086.1"/>
</dbReference>
<evidence type="ECO:0000313" key="4">
    <source>
        <dbReference type="EMBL" id="EFI97229.1"/>
    </source>
</evidence>
<dbReference type="OrthoDB" id="10002170at2759"/>
<dbReference type="SUPFAM" id="SSF53032">
    <property type="entry name" value="tRNA-intron endonuclease catalytic domain-like"/>
    <property type="match status" value="1"/>
</dbReference>
<dbReference type="Gene3D" id="3.40.1350.10">
    <property type="match status" value="1"/>
</dbReference>
<keyword evidence="5" id="KW-1185">Reference proteome</keyword>
<dbReference type="GO" id="GO:0005634">
    <property type="term" value="C:nucleus"/>
    <property type="evidence" value="ECO:0007669"/>
    <property type="project" value="UniProtKB-ARBA"/>
</dbReference>
<dbReference type="PANTHER" id="PTHR28582">
    <property type="entry name" value="TRNA-SPLICING ENDONUCLEASE SUBUNIT SEN15"/>
    <property type="match status" value="1"/>
</dbReference>
<comment type="similarity">
    <text evidence="1">Belongs to the SEN15 family.</text>
</comment>
<evidence type="ECO:0000313" key="5">
    <source>
        <dbReference type="Proteomes" id="UP000007431"/>
    </source>
</evidence>
<dbReference type="GO" id="GO:0003676">
    <property type="term" value="F:nucleic acid binding"/>
    <property type="evidence" value="ECO:0007669"/>
    <property type="project" value="InterPro"/>
</dbReference>
<dbReference type="VEuPathDB" id="FungiDB:SCHCODRAFT_02688940"/>
<reference evidence="4 5" key="1">
    <citation type="journal article" date="2010" name="Nat. Biotechnol.">
        <title>Genome sequence of the model mushroom Schizophyllum commune.</title>
        <authorList>
            <person name="Ohm R.A."/>
            <person name="de Jong J.F."/>
            <person name="Lugones L.G."/>
            <person name="Aerts A."/>
            <person name="Kothe E."/>
            <person name="Stajich J.E."/>
            <person name="de Vries R.P."/>
            <person name="Record E."/>
            <person name="Levasseur A."/>
            <person name="Baker S.E."/>
            <person name="Bartholomew K.A."/>
            <person name="Coutinho P.M."/>
            <person name="Erdmann S."/>
            <person name="Fowler T.J."/>
            <person name="Gathman A.C."/>
            <person name="Lombard V."/>
            <person name="Henrissat B."/>
            <person name="Knabe N."/>
            <person name="Kuees U."/>
            <person name="Lilly W.W."/>
            <person name="Lindquist E."/>
            <person name="Lucas S."/>
            <person name="Magnuson J.K."/>
            <person name="Piumi F."/>
            <person name="Raudaskoski M."/>
            <person name="Salamov A."/>
            <person name="Schmutz J."/>
            <person name="Schwarze F.W.M.R."/>
            <person name="vanKuyk P.A."/>
            <person name="Horton J.S."/>
            <person name="Grigoriev I.V."/>
            <person name="Woesten H.A.B."/>
        </authorList>
    </citation>
    <scope>NUCLEOTIDE SEQUENCE [LARGE SCALE GENOMIC DNA]</scope>
    <source>
        <strain evidence="5">H4-8 / FGSC 9210</strain>
    </source>
</reference>
<dbReference type="OMA" id="STDWIRT"/>
<dbReference type="InterPro" id="IPR018593">
    <property type="entry name" value="tRNA-endonuc_su_Sen15"/>
</dbReference>
<dbReference type="AlphaFoldDB" id="D8Q4G0"/>
<dbReference type="GeneID" id="9589618"/>
<dbReference type="eggNOG" id="ENOG502SC4F">
    <property type="taxonomic scope" value="Eukaryota"/>
</dbReference>
<proteinExistence type="inferred from homology"/>
<organism evidence="5">
    <name type="scientific">Schizophyllum commune (strain H4-8 / FGSC 9210)</name>
    <name type="common">Split gill fungus</name>
    <dbReference type="NCBI Taxonomy" id="578458"/>
    <lineage>
        <taxon>Eukaryota</taxon>
        <taxon>Fungi</taxon>
        <taxon>Dikarya</taxon>
        <taxon>Basidiomycota</taxon>
        <taxon>Agaricomycotina</taxon>
        <taxon>Agaricomycetes</taxon>
        <taxon>Agaricomycetidae</taxon>
        <taxon>Agaricales</taxon>
        <taxon>Schizophyllaceae</taxon>
        <taxon>Schizophyllum</taxon>
    </lineage>
</organism>
<dbReference type="InParanoid" id="D8Q4G0"/>
<dbReference type="InterPro" id="IPR036167">
    <property type="entry name" value="tRNA_intron_Endo_cat-like_sf"/>
</dbReference>
<dbReference type="FunCoup" id="D8Q4G0">
    <property type="interactions" value="2"/>
</dbReference>
<dbReference type="HOGENOM" id="CLU_121521_0_0_1"/>
<sequence length="117" mass="13061">METHPSYPAIAAYVSKYPRFADSLFQAYNDILYSQKWKDVEVLDLEACSRGAIRGRDATDRQMHVVPCSLADTISFAWLQSAFPQLGNPPEIYLAITATDASIVYYKISTGIVKPPL</sequence>
<dbReference type="STRING" id="578458.D8Q4G0"/>
<dbReference type="Proteomes" id="UP000007431">
    <property type="component" value="Unassembled WGS sequence"/>
</dbReference>
<keyword evidence="2" id="KW-0819">tRNA processing</keyword>
<dbReference type="PANTHER" id="PTHR28582:SF1">
    <property type="entry name" value="TRNA-SPLICING ENDONUCLEASE SUBUNIT SEN15"/>
    <property type="match status" value="1"/>
</dbReference>
<dbReference type="InterPro" id="IPR011856">
    <property type="entry name" value="tRNA_endonuc-like_dom_sf"/>
</dbReference>
<evidence type="ECO:0000256" key="2">
    <source>
        <dbReference type="ARBA" id="ARBA00022694"/>
    </source>
</evidence>
<dbReference type="KEGG" id="scm:SCHCO_02688940"/>
<evidence type="ECO:0000256" key="1">
    <source>
        <dbReference type="ARBA" id="ARBA00006091"/>
    </source>
</evidence>
<accession>D8Q4G0</accession>
<protein>
    <recommendedName>
        <fullName evidence="3">tRNA-splicing endonuclease subunit Sen15 domain-containing protein</fullName>
    </recommendedName>
</protein>
<evidence type="ECO:0000259" key="3">
    <source>
        <dbReference type="Pfam" id="PF09631"/>
    </source>
</evidence>
<dbReference type="Pfam" id="PF09631">
    <property type="entry name" value="Sen15"/>
    <property type="match status" value="1"/>
</dbReference>
<feature type="domain" description="tRNA-splicing endonuclease subunit Sen15" evidence="3">
    <location>
        <begin position="26"/>
        <end position="115"/>
    </location>
</feature>
<dbReference type="EMBL" id="GL377306">
    <property type="protein sequence ID" value="EFI97229.1"/>
    <property type="molecule type" value="Genomic_DNA"/>
</dbReference>
<dbReference type="GO" id="GO:0006388">
    <property type="term" value="P:tRNA splicing, via endonucleolytic cleavage and ligation"/>
    <property type="evidence" value="ECO:0007669"/>
    <property type="project" value="InterPro"/>
</dbReference>
<name>D8Q4G0_SCHCM</name>